<dbReference type="SUPFAM" id="SSF54909">
    <property type="entry name" value="Dimeric alpha+beta barrel"/>
    <property type="match status" value="1"/>
</dbReference>
<dbReference type="InterPro" id="IPR010753">
    <property type="entry name" value="DUF1330"/>
</dbReference>
<protein>
    <recommendedName>
        <fullName evidence="1">DUF1330 domain-containing protein</fullName>
    </recommendedName>
</protein>
<organism evidence="2 3">
    <name type="scientific">Dactylosporangium matsuzakiense</name>
    <dbReference type="NCBI Taxonomy" id="53360"/>
    <lineage>
        <taxon>Bacteria</taxon>
        <taxon>Bacillati</taxon>
        <taxon>Actinomycetota</taxon>
        <taxon>Actinomycetes</taxon>
        <taxon>Micromonosporales</taxon>
        <taxon>Micromonosporaceae</taxon>
        <taxon>Dactylosporangium</taxon>
    </lineage>
</organism>
<dbReference type="RefSeq" id="WP_223103103.1">
    <property type="nucleotide sequence ID" value="NZ_BAAAXA010000003.1"/>
</dbReference>
<reference evidence="2" key="1">
    <citation type="journal article" date="2014" name="Int. J. Syst. Evol. Microbiol.">
        <title>Complete genome sequence of Corynebacterium casei LMG S-19264T (=DSM 44701T), isolated from a smear-ripened cheese.</title>
        <authorList>
            <consortium name="US DOE Joint Genome Institute (JGI-PGF)"/>
            <person name="Walter F."/>
            <person name="Albersmeier A."/>
            <person name="Kalinowski J."/>
            <person name="Ruckert C."/>
        </authorList>
    </citation>
    <scope>NUCLEOTIDE SEQUENCE</scope>
    <source>
        <strain evidence="2">VKM Ac-1321</strain>
    </source>
</reference>
<dbReference type="EMBL" id="BSFP01000017">
    <property type="protein sequence ID" value="GLL01662.1"/>
    <property type="molecule type" value="Genomic_DNA"/>
</dbReference>
<evidence type="ECO:0000259" key="1">
    <source>
        <dbReference type="Pfam" id="PF07045"/>
    </source>
</evidence>
<keyword evidence="3" id="KW-1185">Reference proteome</keyword>
<gene>
    <name evidence="2" type="ORF">GCM10017581_034040</name>
</gene>
<dbReference type="InterPro" id="IPR011008">
    <property type="entry name" value="Dimeric_a/b-barrel"/>
</dbReference>
<reference evidence="2" key="2">
    <citation type="submission" date="2023-01" db="EMBL/GenBank/DDBJ databases">
        <authorList>
            <person name="Sun Q."/>
            <person name="Evtushenko L."/>
        </authorList>
    </citation>
    <scope>NUCLEOTIDE SEQUENCE</scope>
    <source>
        <strain evidence="2">VKM Ac-1321</strain>
    </source>
</reference>
<dbReference type="Proteomes" id="UP001143480">
    <property type="component" value="Unassembled WGS sequence"/>
</dbReference>
<sequence length="112" mass="12654">MKGYALAHLYNRSTHDDVLDYLERIQGTLEPFEGRFLAHGPQVQVLEGEWPGTVVIIEFPDSDRARAWYTSDAYQAILRQRTDHIEGSAVIFDGVRDGHDPAKMAAAIRDAR</sequence>
<proteinExistence type="predicted"/>
<comment type="caution">
    <text evidence="2">The sequence shown here is derived from an EMBL/GenBank/DDBJ whole genome shotgun (WGS) entry which is preliminary data.</text>
</comment>
<evidence type="ECO:0000313" key="2">
    <source>
        <dbReference type="EMBL" id="GLL01662.1"/>
    </source>
</evidence>
<name>A0A9W6NM83_9ACTN</name>
<dbReference type="AlphaFoldDB" id="A0A9W6NM83"/>
<feature type="domain" description="DUF1330" evidence="1">
    <location>
        <begin position="2"/>
        <end position="95"/>
    </location>
</feature>
<dbReference type="Pfam" id="PF07045">
    <property type="entry name" value="DUF1330"/>
    <property type="match status" value="1"/>
</dbReference>
<dbReference type="Gene3D" id="3.30.70.100">
    <property type="match status" value="1"/>
</dbReference>
<evidence type="ECO:0000313" key="3">
    <source>
        <dbReference type="Proteomes" id="UP001143480"/>
    </source>
</evidence>
<accession>A0A9W6NM83</accession>
<dbReference type="PANTHER" id="PTHR41521">
    <property type="match status" value="1"/>
</dbReference>
<dbReference type="PANTHER" id="PTHR41521:SF4">
    <property type="entry name" value="BLR0684 PROTEIN"/>
    <property type="match status" value="1"/>
</dbReference>